<dbReference type="PANTHER" id="PTHR39186">
    <property type="entry name" value="DUF2071 FAMILY PROTEIN"/>
    <property type="match status" value="1"/>
</dbReference>
<dbReference type="PANTHER" id="PTHR39186:SF1">
    <property type="entry name" value="DUF2071 DOMAIN-CONTAINING PROTEIN"/>
    <property type="match status" value="1"/>
</dbReference>
<dbReference type="Pfam" id="PF09844">
    <property type="entry name" value="DUF2071"/>
    <property type="match status" value="1"/>
</dbReference>
<name>A0ABW5V4Z4_9BACI</name>
<evidence type="ECO:0000313" key="2">
    <source>
        <dbReference type="Proteomes" id="UP001597502"/>
    </source>
</evidence>
<dbReference type="SUPFAM" id="SSF160104">
    <property type="entry name" value="Acetoacetate decarboxylase-like"/>
    <property type="match status" value="1"/>
</dbReference>
<dbReference type="RefSeq" id="WP_382390376.1">
    <property type="nucleotide sequence ID" value="NZ_JBHUNA010000003.1"/>
</dbReference>
<dbReference type="Gene3D" id="2.40.400.10">
    <property type="entry name" value="Acetoacetate decarboxylase-like"/>
    <property type="match status" value="1"/>
</dbReference>
<evidence type="ECO:0000313" key="1">
    <source>
        <dbReference type="EMBL" id="MFD2759670.1"/>
    </source>
</evidence>
<accession>A0ABW5V4Z4</accession>
<sequence length="249" mass="29010">MINNILKSTSHREYPLPKGPWIMMQEWEHLLFMHWPVSPHKLKPYLPPGLELDTYDGDAWISIIPFQVSNVRLRKIPPIPFFRPFLEINVRTYVKRNGVRGVYFFGLDANKLLAVLGARMATLPYFYSKMSMAKINGSFYYDSARSGRNSAIFQASYQPIGDPYYPEKKSLSSWLLERYFLWSYKYGALFRGGIHHRKWELQDARVNLKEQSLTSFLPSDLLETAPSLVHYATSKTALNWMIRKEGTDS</sequence>
<protein>
    <submittedName>
        <fullName evidence="1">YqjF family protein</fullName>
    </submittedName>
</protein>
<dbReference type="InterPro" id="IPR018644">
    <property type="entry name" value="DUF2071"/>
</dbReference>
<organism evidence="1 2">
    <name type="scientific">Lentibacillus juripiscarius</name>
    <dbReference type="NCBI Taxonomy" id="257446"/>
    <lineage>
        <taxon>Bacteria</taxon>
        <taxon>Bacillati</taxon>
        <taxon>Bacillota</taxon>
        <taxon>Bacilli</taxon>
        <taxon>Bacillales</taxon>
        <taxon>Bacillaceae</taxon>
        <taxon>Lentibacillus</taxon>
    </lineage>
</organism>
<dbReference type="EMBL" id="JBHUNA010000003">
    <property type="protein sequence ID" value="MFD2759670.1"/>
    <property type="molecule type" value="Genomic_DNA"/>
</dbReference>
<keyword evidence="2" id="KW-1185">Reference proteome</keyword>
<gene>
    <name evidence="1" type="ORF">ACFSUO_01540</name>
</gene>
<reference evidence="2" key="1">
    <citation type="journal article" date="2019" name="Int. J. Syst. Evol. Microbiol.">
        <title>The Global Catalogue of Microorganisms (GCM) 10K type strain sequencing project: providing services to taxonomists for standard genome sequencing and annotation.</title>
        <authorList>
            <consortium name="The Broad Institute Genomics Platform"/>
            <consortium name="The Broad Institute Genome Sequencing Center for Infectious Disease"/>
            <person name="Wu L."/>
            <person name="Ma J."/>
        </authorList>
    </citation>
    <scope>NUCLEOTIDE SEQUENCE [LARGE SCALE GENOMIC DNA]</scope>
    <source>
        <strain evidence="2">TISTR 1535</strain>
    </source>
</reference>
<comment type="caution">
    <text evidence="1">The sequence shown here is derived from an EMBL/GenBank/DDBJ whole genome shotgun (WGS) entry which is preliminary data.</text>
</comment>
<dbReference type="InterPro" id="IPR023375">
    <property type="entry name" value="ADC_dom_sf"/>
</dbReference>
<proteinExistence type="predicted"/>
<dbReference type="Proteomes" id="UP001597502">
    <property type="component" value="Unassembled WGS sequence"/>
</dbReference>